<dbReference type="EMBL" id="JAUSRO010000004">
    <property type="protein sequence ID" value="MDP9899080.1"/>
    <property type="molecule type" value="Genomic_DNA"/>
</dbReference>
<protein>
    <recommendedName>
        <fullName evidence="1">Anti-bacteriophage protein A/HamA C-terminal domain-containing protein</fullName>
    </recommendedName>
</protein>
<feature type="domain" description="Anti-bacteriophage protein A/HamA C-terminal" evidence="1">
    <location>
        <begin position="19"/>
        <end position="279"/>
    </location>
</feature>
<dbReference type="InterPro" id="IPR014976">
    <property type="entry name" value="AbpA_HamA_C"/>
</dbReference>
<reference evidence="2 3" key="1">
    <citation type="submission" date="2023-07" db="EMBL/GenBank/DDBJ databases">
        <title>Sorghum-associated microbial communities from plants grown in Nebraska, USA.</title>
        <authorList>
            <person name="Schachtman D."/>
        </authorList>
    </citation>
    <scope>NUCLEOTIDE SEQUENCE [LARGE SCALE GENOMIC DNA]</scope>
    <source>
        <strain evidence="2 3">DS1607</strain>
    </source>
</reference>
<evidence type="ECO:0000259" key="1">
    <source>
        <dbReference type="Pfam" id="PF08878"/>
    </source>
</evidence>
<keyword evidence="3" id="KW-1185">Reference proteome</keyword>
<name>A0ABT9S409_9BURK</name>
<dbReference type="RefSeq" id="WP_307688905.1">
    <property type="nucleotide sequence ID" value="NZ_JAUSRO010000004.1"/>
</dbReference>
<sequence>MKSYDHVPERLLTCLHDSQDGPFSISAYCAGFEVEQWRCDAFADHAMEWIADYALIEEELRVSHTNMYIRLKEAAARVYKSENYNKRGELGEITLHAICRDYFKTIPFAPRVFYLTASNDVVKSFDMVHVRYDENDGVELWLGEAKFYTDPKQAIASAIQSISTHIEAGFLKNEKLLLGPQISKNVPHYEKIRKLLSRQTSLDKLFEAAVFPICIVCDSAAVMGHTAQSKKYLGEVRKEIEALRSTLLASGLSGKIRMTLIYVPIKSKTALALAFDKRLKGLAHG</sequence>
<evidence type="ECO:0000313" key="3">
    <source>
        <dbReference type="Proteomes" id="UP001226867"/>
    </source>
</evidence>
<gene>
    <name evidence="2" type="ORF">J2W36_001325</name>
</gene>
<evidence type="ECO:0000313" key="2">
    <source>
        <dbReference type="EMBL" id="MDP9899080.1"/>
    </source>
</evidence>
<accession>A0ABT9S409</accession>
<dbReference type="Pfam" id="PF08878">
    <property type="entry name" value="HamA"/>
    <property type="match status" value="1"/>
</dbReference>
<proteinExistence type="predicted"/>
<dbReference type="Proteomes" id="UP001226867">
    <property type="component" value="Unassembled WGS sequence"/>
</dbReference>
<organism evidence="2 3">
    <name type="scientific">Variovorax ginsengisoli</name>
    <dbReference type="NCBI Taxonomy" id="363844"/>
    <lineage>
        <taxon>Bacteria</taxon>
        <taxon>Pseudomonadati</taxon>
        <taxon>Pseudomonadota</taxon>
        <taxon>Betaproteobacteria</taxon>
        <taxon>Burkholderiales</taxon>
        <taxon>Comamonadaceae</taxon>
        <taxon>Variovorax</taxon>
    </lineage>
</organism>
<comment type="caution">
    <text evidence="2">The sequence shown here is derived from an EMBL/GenBank/DDBJ whole genome shotgun (WGS) entry which is preliminary data.</text>
</comment>